<name>A0A654M2M5_9ARCH</name>
<dbReference type="EMBL" id="CP012850">
    <property type="protein sequence ID" value="ALI36916.1"/>
    <property type="molecule type" value="Genomic_DNA"/>
</dbReference>
<sequence length="46" mass="5249">MDNERRSMPICFTPGQIKLLEDYAKKNGMLNSSQAVEHIILSLNKN</sequence>
<dbReference type="KEGG" id="taa:NMY3_02726"/>
<dbReference type="AlphaFoldDB" id="A0A654M2M5"/>
<dbReference type="Proteomes" id="UP000058925">
    <property type="component" value="Chromosome"/>
</dbReference>
<proteinExistence type="predicted"/>
<reference evidence="2" key="1">
    <citation type="submission" date="2015-10" db="EMBL/GenBank/DDBJ databases">
        <title>Niche specialization of a soil ammonia-oxidizing archaeon, Candidatus Nitrosocosmicus oleophilus.</title>
        <authorList>
            <person name="Jung M.-Y."/>
            <person name="Rhee S.-K."/>
        </authorList>
    </citation>
    <scope>NUCLEOTIDE SEQUENCE [LARGE SCALE GENOMIC DNA]</scope>
    <source>
        <strain evidence="2">MY3</strain>
    </source>
</reference>
<protein>
    <submittedName>
        <fullName evidence="1">Uncharacterized protein</fullName>
    </submittedName>
</protein>
<gene>
    <name evidence="1" type="ORF">NMY3_02726</name>
</gene>
<dbReference type="RefSeq" id="WP_196816100.1">
    <property type="nucleotide sequence ID" value="NZ_CP012850.1"/>
</dbReference>
<evidence type="ECO:0000313" key="2">
    <source>
        <dbReference type="Proteomes" id="UP000058925"/>
    </source>
</evidence>
<organism evidence="1 2">
    <name type="scientific">Candidatus Nitrosocosmicus oleophilus</name>
    <dbReference type="NCBI Taxonomy" id="1353260"/>
    <lineage>
        <taxon>Archaea</taxon>
        <taxon>Nitrososphaerota</taxon>
        <taxon>Nitrososphaeria</taxon>
        <taxon>Nitrososphaerales</taxon>
        <taxon>Nitrososphaeraceae</taxon>
        <taxon>Candidatus Nitrosocosmicus</taxon>
    </lineage>
</organism>
<accession>A0A654M2M5</accession>
<evidence type="ECO:0000313" key="1">
    <source>
        <dbReference type="EMBL" id="ALI36916.1"/>
    </source>
</evidence>
<dbReference type="OrthoDB" id="7535at2157"/>
<keyword evidence="2" id="KW-1185">Reference proteome</keyword>
<dbReference type="GeneID" id="60422644"/>